<reference evidence="2" key="1">
    <citation type="journal article" date="2011" name="PLoS Genet.">
        <title>Genomic analysis of the necrotrophic fungal pathogens Sclerotinia sclerotiorum and Botrytis cinerea.</title>
        <authorList>
            <person name="Amselem J."/>
            <person name="Cuomo C.A."/>
            <person name="van Kan J.A."/>
            <person name="Viaud M."/>
            <person name="Benito E.P."/>
            <person name="Couloux A."/>
            <person name="Coutinho P.M."/>
            <person name="de Vries R.P."/>
            <person name="Dyer P.S."/>
            <person name="Fillinger S."/>
            <person name="Fournier E."/>
            <person name="Gout L."/>
            <person name="Hahn M."/>
            <person name="Kohn L."/>
            <person name="Lapalu N."/>
            <person name="Plummer K.M."/>
            <person name="Pradier J.M."/>
            <person name="Quevillon E."/>
            <person name="Sharon A."/>
            <person name="Simon A."/>
            <person name="ten Have A."/>
            <person name="Tudzynski B."/>
            <person name="Tudzynski P."/>
            <person name="Wincker P."/>
            <person name="Andrew M."/>
            <person name="Anthouard V."/>
            <person name="Beever R.E."/>
            <person name="Beffa R."/>
            <person name="Benoit I."/>
            <person name="Bouzid O."/>
            <person name="Brault B."/>
            <person name="Chen Z."/>
            <person name="Choquer M."/>
            <person name="Collemare J."/>
            <person name="Cotton P."/>
            <person name="Danchin E.G."/>
            <person name="Da Silva C."/>
            <person name="Gautier A."/>
            <person name="Giraud C."/>
            <person name="Giraud T."/>
            <person name="Gonzalez C."/>
            <person name="Grossetete S."/>
            <person name="Guldener U."/>
            <person name="Henrissat B."/>
            <person name="Howlett B.J."/>
            <person name="Kodira C."/>
            <person name="Kretschmer M."/>
            <person name="Lappartient A."/>
            <person name="Leroch M."/>
            <person name="Levis C."/>
            <person name="Mauceli E."/>
            <person name="Neuveglise C."/>
            <person name="Oeser B."/>
            <person name="Pearson M."/>
            <person name="Poulain J."/>
            <person name="Poussereau N."/>
            <person name="Quesneville H."/>
            <person name="Rascle C."/>
            <person name="Schumacher J."/>
            <person name="Segurens B."/>
            <person name="Sexton A."/>
            <person name="Silva E."/>
            <person name="Sirven C."/>
            <person name="Soanes D.M."/>
            <person name="Talbot N.J."/>
            <person name="Templeton M."/>
            <person name="Yandava C."/>
            <person name="Yarden O."/>
            <person name="Zeng Q."/>
            <person name="Rollins J.A."/>
            <person name="Lebrun M.H."/>
            <person name="Dickman M."/>
        </authorList>
    </citation>
    <scope>NUCLEOTIDE SEQUENCE [LARGE SCALE GENOMIC DNA]</scope>
    <source>
        <strain evidence="2">ATCC 18683 / 1980 / Ss-1</strain>
    </source>
</reference>
<dbReference type="KEGG" id="ssl:SS1G_02764"/>
<dbReference type="GeneID" id="5492827"/>
<keyword evidence="2" id="KW-1185">Reference proteome</keyword>
<dbReference type="EMBL" id="CH476623">
    <property type="protein sequence ID" value="EDN99906.1"/>
    <property type="molecule type" value="Genomic_DNA"/>
</dbReference>
<evidence type="ECO:0000313" key="1">
    <source>
        <dbReference type="EMBL" id="EDN99906.1"/>
    </source>
</evidence>
<dbReference type="HOGENOM" id="CLU_1971825_0_0_1"/>
<name>A7EBS8_SCLS1</name>
<proteinExistence type="predicted"/>
<protein>
    <submittedName>
        <fullName evidence="1">Uncharacterized protein</fullName>
    </submittedName>
</protein>
<organism evidence="1 2">
    <name type="scientific">Sclerotinia sclerotiorum (strain ATCC 18683 / 1980 / Ss-1)</name>
    <name type="common">White mold</name>
    <name type="synonym">Whetzelinia sclerotiorum</name>
    <dbReference type="NCBI Taxonomy" id="665079"/>
    <lineage>
        <taxon>Eukaryota</taxon>
        <taxon>Fungi</taxon>
        <taxon>Dikarya</taxon>
        <taxon>Ascomycota</taxon>
        <taxon>Pezizomycotina</taxon>
        <taxon>Leotiomycetes</taxon>
        <taxon>Helotiales</taxon>
        <taxon>Sclerotiniaceae</taxon>
        <taxon>Sclerotinia</taxon>
    </lineage>
</organism>
<evidence type="ECO:0000313" key="2">
    <source>
        <dbReference type="Proteomes" id="UP000001312"/>
    </source>
</evidence>
<sequence>MYRVLFVEQKLFEFALHQLENIDRPPKHNIVSLAYTPQYQMAEANGSNEEFWISFLESINPFVAYRWNFCQGVARNPVITLGHVCKSRVLRASDWLYPSSEACSVEVHGDRSLGVFRSNSHWMRYNR</sequence>
<dbReference type="AlphaFoldDB" id="A7EBS8"/>
<dbReference type="Proteomes" id="UP000001312">
    <property type="component" value="Unassembled WGS sequence"/>
</dbReference>
<accession>A7EBS8</accession>
<dbReference type="RefSeq" id="XP_001596544.1">
    <property type="nucleotide sequence ID" value="XM_001596494.1"/>
</dbReference>
<gene>
    <name evidence="1" type="ORF">SS1G_02764</name>
</gene>
<dbReference type="InParanoid" id="A7EBS8"/>